<sequence length="110" mass="12838">MRRTNSKEVKAAVKNYLVEVAQSEELNTIKDIKEKFISEYGWAIARLGERNACIEWLRGLGVGVDYSYYDIIQLMAEWLDESTEEAEKWLDKRGDSLYWDLLAREILASK</sequence>
<proteinExistence type="predicted"/>
<name>A0A8S5RNN6_9VIRU</name>
<dbReference type="EMBL" id="BK059128">
    <property type="protein sequence ID" value="DAE32709.1"/>
    <property type="molecule type" value="Genomic_DNA"/>
</dbReference>
<organism evidence="1">
    <name type="scientific">virus sp. ctFlR8</name>
    <dbReference type="NCBI Taxonomy" id="2825811"/>
    <lineage>
        <taxon>Viruses</taxon>
    </lineage>
</organism>
<evidence type="ECO:0000313" key="1">
    <source>
        <dbReference type="EMBL" id="DAE32709.1"/>
    </source>
</evidence>
<reference evidence="1" key="1">
    <citation type="journal article" date="2021" name="Proc. Natl. Acad. Sci. U.S.A.">
        <title>A Catalog of Tens of Thousands of Viruses from Human Metagenomes Reveals Hidden Associations with Chronic Diseases.</title>
        <authorList>
            <person name="Tisza M.J."/>
            <person name="Buck C.B."/>
        </authorList>
    </citation>
    <scope>NUCLEOTIDE SEQUENCE</scope>
    <source>
        <strain evidence="1">CtFlR8</strain>
    </source>
</reference>
<protein>
    <submittedName>
        <fullName evidence="1">Uncharacterized protein</fullName>
    </submittedName>
</protein>
<accession>A0A8S5RNN6</accession>